<proteinExistence type="predicted"/>
<reference evidence="2 3" key="1">
    <citation type="submission" date="2021-06" db="EMBL/GenBank/DDBJ databases">
        <authorList>
            <person name="Palmer J.M."/>
        </authorList>
    </citation>
    <scope>NUCLEOTIDE SEQUENCE [LARGE SCALE GENOMIC DNA]</scope>
    <source>
        <strain evidence="3">if_2019</strain>
        <tissue evidence="2">Muscle</tissue>
    </source>
</reference>
<comment type="caution">
    <text evidence="2">The sequence shown here is derived from an EMBL/GenBank/DDBJ whole genome shotgun (WGS) entry which is preliminary data.</text>
</comment>
<protein>
    <submittedName>
        <fullName evidence="2">Uncharacterized protein</fullName>
    </submittedName>
</protein>
<accession>A0ABV0V365</accession>
<dbReference type="Proteomes" id="UP001482620">
    <property type="component" value="Unassembled WGS sequence"/>
</dbReference>
<organism evidence="2 3">
    <name type="scientific">Ilyodon furcidens</name>
    <name type="common">goldbreast splitfin</name>
    <dbReference type="NCBI Taxonomy" id="33524"/>
    <lineage>
        <taxon>Eukaryota</taxon>
        <taxon>Metazoa</taxon>
        <taxon>Chordata</taxon>
        <taxon>Craniata</taxon>
        <taxon>Vertebrata</taxon>
        <taxon>Euteleostomi</taxon>
        <taxon>Actinopterygii</taxon>
        <taxon>Neopterygii</taxon>
        <taxon>Teleostei</taxon>
        <taxon>Neoteleostei</taxon>
        <taxon>Acanthomorphata</taxon>
        <taxon>Ovalentaria</taxon>
        <taxon>Atherinomorphae</taxon>
        <taxon>Cyprinodontiformes</taxon>
        <taxon>Goodeidae</taxon>
        <taxon>Ilyodon</taxon>
    </lineage>
</organism>
<dbReference type="EMBL" id="JAHRIQ010093614">
    <property type="protein sequence ID" value="MEQ2251546.1"/>
    <property type="molecule type" value="Genomic_DNA"/>
</dbReference>
<sequence length="306" mass="33698">MIGKHQGPVHLPVSGGGENAVLFSPHLSVPQSAYNGSRLAIPCPGTGPIRSRSSSPSQHWASKPTSSSHCRKRRRGAAPSCQTVKEEVVMSTAAAAVTVFSTPPSATAQSPRLTVDPPMLSPLPPVHVSHKLKFFSRTVLLHPSPELMEKVREVEENYEAAVRQFYSTPQLLLTPLNVFSTPQLLLMPLRAFSTPQLLLTPLRVFSTPQLLLMPLRVSVTPQLLLLNSSMLLEVSLKLQLQSPLMVALTPQPLLQLQMVLELTEAEGTGASHFTDYLKVYLDWKLPALRRLSISHQWLFQTWLSSS</sequence>
<name>A0ABV0V365_9TELE</name>
<evidence type="ECO:0000256" key="1">
    <source>
        <dbReference type="SAM" id="MobiDB-lite"/>
    </source>
</evidence>
<keyword evidence="3" id="KW-1185">Reference proteome</keyword>
<evidence type="ECO:0000313" key="3">
    <source>
        <dbReference type="Proteomes" id="UP001482620"/>
    </source>
</evidence>
<evidence type="ECO:0000313" key="2">
    <source>
        <dbReference type="EMBL" id="MEQ2251546.1"/>
    </source>
</evidence>
<gene>
    <name evidence="2" type="ORF">ILYODFUR_012046</name>
</gene>
<feature type="compositionally biased region" description="Polar residues" evidence="1">
    <location>
        <begin position="51"/>
        <end position="68"/>
    </location>
</feature>
<feature type="region of interest" description="Disordered" evidence="1">
    <location>
        <begin position="40"/>
        <end position="82"/>
    </location>
</feature>